<comment type="caution">
    <text evidence="1">The sequence shown here is derived from an EMBL/GenBank/DDBJ whole genome shotgun (WGS) entry which is preliminary data.</text>
</comment>
<reference evidence="1 2" key="1">
    <citation type="submission" date="2017-10" db="EMBL/GenBank/DDBJ databases">
        <title>Extensive intraspecific genome diversity in a model arbuscular mycorrhizal fungus.</title>
        <authorList>
            <person name="Chen E.C.H."/>
            <person name="Morin E."/>
            <person name="Baudet D."/>
            <person name="Noel J."/>
            <person name="Ndikumana S."/>
            <person name="Charron P."/>
            <person name="St-Onge C."/>
            <person name="Giorgi J."/>
            <person name="Grigoriev I.V."/>
            <person name="Roux C."/>
            <person name="Martin F.M."/>
            <person name="Corradi N."/>
        </authorList>
    </citation>
    <scope>NUCLEOTIDE SEQUENCE [LARGE SCALE GENOMIC DNA]</scope>
    <source>
        <strain evidence="1 2">A1</strain>
    </source>
</reference>
<accession>A0A2N0SA18</accession>
<protein>
    <submittedName>
        <fullName evidence="1">Uncharacterized protein</fullName>
    </submittedName>
</protein>
<dbReference type="Proteomes" id="UP000232688">
    <property type="component" value="Unassembled WGS sequence"/>
</dbReference>
<evidence type="ECO:0000313" key="1">
    <source>
        <dbReference type="EMBL" id="PKC72396.1"/>
    </source>
</evidence>
<proteinExistence type="predicted"/>
<organism evidence="1 2">
    <name type="scientific">Rhizophagus irregularis</name>
    <dbReference type="NCBI Taxonomy" id="588596"/>
    <lineage>
        <taxon>Eukaryota</taxon>
        <taxon>Fungi</taxon>
        <taxon>Fungi incertae sedis</taxon>
        <taxon>Mucoromycota</taxon>
        <taxon>Glomeromycotina</taxon>
        <taxon>Glomeromycetes</taxon>
        <taxon>Glomerales</taxon>
        <taxon>Glomeraceae</taxon>
        <taxon>Rhizophagus</taxon>
    </lineage>
</organism>
<dbReference type="AlphaFoldDB" id="A0A2N0SA18"/>
<reference evidence="1 2" key="2">
    <citation type="submission" date="2017-10" db="EMBL/GenBank/DDBJ databases">
        <title>Genome analyses suggest a sexual origin of heterokaryosis in a supposedly ancient asexual fungus.</title>
        <authorList>
            <person name="Corradi N."/>
            <person name="Sedzielewska K."/>
            <person name="Noel J."/>
            <person name="Charron P."/>
            <person name="Farinelli L."/>
            <person name="Marton T."/>
            <person name="Kruger M."/>
            <person name="Pelin A."/>
            <person name="Brachmann A."/>
            <person name="Corradi N."/>
        </authorList>
    </citation>
    <scope>NUCLEOTIDE SEQUENCE [LARGE SCALE GENOMIC DNA]</scope>
    <source>
        <strain evidence="1 2">A1</strain>
    </source>
</reference>
<name>A0A2N0SA18_9GLOM</name>
<dbReference type="VEuPathDB" id="FungiDB:RhiirA1_411863"/>
<evidence type="ECO:0000313" key="2">
    <source>
        <dbReference type="Proteomes" id="UP000232688"/>
    </source>
</evidence>
<dbReference type="EMBL" id="LLXH01000126">
    <property type="protein sequence ID" value="PKC72396.1"/>
    <property type="molecule type" value="Genomic_DNA"/>
</dbReference>
<gene>
    <name evidence="1" type="ORF">RhiirA1_411863</name>
</gene>
<sequence>MLCNCLKNSADQESITSQSKALFMSITCNPGVLLMIAGSGQITFRGISLTI</sequence>